<evidence type="ECO:0000256" key="1">
    <source>
        <dbReference type="SAM" id="MobiDB-lite"/>
    </source>
</evidence>
<dbReference type="Proteomes" id="UP001419268">
    <property type="component" value="Unassembled WGS sequence"/>
</dbReference>
<dbReference type="AlphaFoldDB" id="A0AAP0HIV6"/>
<evidence type="ECO:0000313" key="3">
    <source>
        <dbReference type="Proteomes" id="UP001419268"/>
    </source>
</evidence>
<evidence type="ECO:0000313" key="2">
    <source>
        <dbReference type="EMBL" id="KAK9088724.1"/>
    </source>
</evidence>
<keyword evidence="3" id="KW-1185">Reference proteome</keyword>
<feature type="compositionally biased region" description="Basic and acidic residues" evidence="1">
    <location>
        <begin position="58"/>
        <end position="76"/>
    </location>
</feature>
<reference evidence="2 3" key="1">
    <citation type="submission" date="2024-01" db="EMBL/GenBank/DDBJ databases">
        <title>Genome assemblies of Stephania.</title>
        <authorList>
            <person name="Yang L."/>
        </authorList>
    </citation>
    <scope>NUCLEOTIDE SEQUENCE [LARGE SCALE GENOMIC DNA]</scope>
    <source>
        <strain evidence="2">JXDWG</strain>
        <tissue evidence="2">Leaf</tissue>
    </source>
</reference>
<accession>A0AAP0HIV6</accession>
<comment type="caution">
    <text evidence="2">The sequence shown here is derived from an EMBL/GenBank/DDBJ whole genome shotgun (WGS) entry which is preliminary data.</text>
</comment>
<gene>
    <name evidence="2" type="ORF">Scep_027806</name>
</gene>
<organism evidence="2 3">
    <name type="scientific">Stephania cephalantha</name>
    <dbReference type="NCBI Taxonomy" id="152367"/>
    <lineage>
        <taxon>Eukaryota</taxon>
        <taxon>Viridiplantae</taxon>
        <taxon>Streptophyta</taxon>
        <taxon>Embryophyta</taxon>
        <taxon>Tracheophyta</taxon>
        <taxon>Spermatophyta</taxon>
        <taxon>Magnoliopsida</taxon>
        <taxon>Ranunculales</taxon>
        <taxon>Menispermaceae</taxon>
        <taxon>Menispermoideae</taxon>
        <taxon>Cissampelideae</taxon>
        <taxon>Stephania</taxon>
    </lineage>
</organism>
<sequence length="146" mass="15677">MVAVDRSEAPMDVNGADGMKASSANNSSRCSGGPARRPTRRGARERADEQQPLGTVSRSRDLGVETSIEGHVRSSTDIDGTEDVVASGTDGGSRYNGESRAREHAGELTDVLAKAAEARRLMTSGVGKRKRQSWQKLRFFGLKSEL</sequence>
<protein>
    <submittedName>
        <fullName evidence="2">Uncharacterized protein</fullName>
    </submittedName>
</protein>
<feature type="region of interest" description="Disordered" evidence="1">
    <location>
        <begin position="1"/>
        <end position="105"/>
    </location>
</feature>
<proteinExistence type="predicted"/>
<name>A0AAP0HIV6_9MAGN</name>
<dbReference type="EMBL" id="JBBNAG010000012">
    <property type="protein sequence ID" value="KAK9088724.1"/>
    <property type="molecule type" value="Genomic_DNA"/>
</dbReference>